<dbReference type="PANTHER" id="PTHR11220:SF25">
    <property type="entry name" value="F3F9.4"/>
    <property type="match status" value="1"/>
</dbReference>
<dbReference type="FunFam" id="3.20.80.10:FF:000002">
    <property type="entry name" value="Heme-binding protein 2"/>
    <property type="match status" value="1"/>
</dbReference>
<protein>
    <recommendedName>
        <fullName evidence="5">SOUL heme-binding protein</fullName>
    </recommendedName>
</protein>
<evidence type="ECO:0000256" key="1">
    <source>
        <dbReference type="ARBA" id="ARBA00009817"/>
    </source>
</evidence>
<dbReference type="Pfam" id="PF04832">
    <property type="entry name" value="SOUL"/>
    <property type="match status" value="1"/>
</dbReference>
<reference evidence="3" key="1">
    <citation type="submission" date="2022-08" db="EMBL/GenBank/DDBJ databases">
        <authorList>
            <person name="Gutierrez-Valencia J."/>
        </authorList>
    </citation>
    <scope>NUCLEOTIDE SEQUENCE</scope>
</reference>
<evidence type="ECO:0008006" key="5">
    <source>
        <dbReference type="Google" id="ProtNLM"/>
    </source>
</evidence>
<dbReference type="EMBL" id="CAMGYJ010000003">
    <property type="protein sequence ID" value="CAI0396857.1"/>
    <property type="molecule type" value="Genomic_DNA"/>
</dbReference>
<comment type="caution">
    <text evidence="3">The sequence shown here is derived from an EMBL/GenBank/DDBJ whole genome shotgun (WGS) entry which is preliminary data.</text>
</comment>
<dbReference type="InterPro" id="IPR011256">
    <property type="entry name" value="Reg_factor_effector_dom_sf"/>
</dbReference>
<dbReference type="AlphaFoldDB" id="A0AAV0IGX0"/>
<keyword evidence="2" id="KW-0732">Signal</keyword>
<dbReference type="SUPFAM" id="SSF55136">
    <property type="entry name" value="Probable bacterial effector-binding domain"/>
    <property type="match status" value="1"/>
</dbReference>
<sequence>MAAGSRGFLKLSFLICLISIANTFGAAAAAGQWDILAEKSGGAGGNTGGVVAEFPPSCNRIECPGYSVVESGNGYEIRRYNSSVWITTLPIQDISLVDATRTGFFLLFDYIQGKNGYGQTIEMTAPVVTDVLPSDGPFCESSFTVSFYVPAKNQADPPPAEGLHVQRWATTYVAVRQFSGFVADYDVGVEAATLQASLADTKWADPVAKGGDGPAAGKIQYSVAQYNSPFEFSGRVNEIWFSFQM</sequence>
<keyword evidence="4" id="KW-1185">Reference proteome</keyword>
<proteinExistence type="inferred from homology"/>
<dbReference type="Proteomes" id="UP001154282">
    <property type="component" value="Unassembled WGS sequence"/>
</dbReference>
<dbReference type="PANTHER" id="PTHR11220">
    <property type="entry name" value="HEME-BINDING PROTEIN-RELATED"/>
    <property type="match status" value="1"/>
</dbReference>
<accession>A0AAV0IGX0</accession>
<comment type="similarity">
    <text evidence="1">Belongs to the HEBP family.</text>
</comment>
<gene>
    <name evidence="3" type="ORF">LITE_LOCUS9310</name>
</gene>
<evidence type="ECO:0000313" key="4">
    <source>
        <dbReference type="Proteomes" id="UP001154282"/>
    </source>
</evidence>
<evidence type="ECO:0000313" key="3">
    <source>
        <dbReference type="EMBL" id="CAI0396857.1"/>
    </source>
</evidence>
<evidence type="ECO:0000256" key="2">
    <source>
        <dbReference type="SAM" id="SignalP"/>
    </source>
</evidence>
<feature type="chain" id="PRO_5043673167" description="SOUL heme-binding protein" evidence="2">
    <location>
        <begin position="24"/>
        <end position="245"/>
    </location>
</feature>
<dbReference type="Gene3D" id="3.20.80.10">
    <property type="entry name" value="Regulatory factor, effector binding domain"/>
    <property type="match status" value="1"/>
</dbReference>
<feature type="signal peptide" evidence="2">
    <location>
        <begin position="1"/>
        <end position="23"/>
    </location>
</feature>
<name>A0AAV0IGX0_9ROSI</name>
<organism evidence="3 4">
    <name type="scientific">Linum tenue</name>
    <dbReference type="NCBI Taxonomy" id="586396"/>
    <lineage>
        <taxon>Eukaryota</taxon>
        <taxon>Viridiplantae</taxon>
        <taxon>Streptophyta</taxon>
        <taxon>Embryophyta</taxon>
        <taxon>Tracheophyta</taxon>
        <taxon>Spermatophyta</taxon>
        <taxon>Magnoliopsida</taxon>
        <taxon>eudicotyledons</taxon>
        <taxon>Gunneridae</taxon>
        <taxon>Pentapetalae</taxon>
        <taxon>rosids</taxon>
        <taxon>fabids</taxon>
        <taxon>Malpighiales</taxon>
        <taxon>Linaceae</taxon>
        <taxon>Linum</taxon>
    </lineage>
</organism>
<dbReference type="InterPro" id="IPR006917">
    <property type="entry name" value="SOUL_heme-bd"/>
</dbReference>